<evidence type="ECO:0000313" key="9">
    <source>
        <dbReference type="EMBL" id="AWR99320.1"/>
    </source>
</evidence>
<dbReference type="OrthoDB" id="35850at2157"/>
<dbReference type="GO" id="GO:0016887">
    <property type="term" value="F:ATP hydrolysis activity"/>
    <property type="evidence" value="ECO:0007669"/>
    <property type="project" value="InterPro"/>
</dbReference>
<dbReference type="KEGG" id="mhk:DFR87_05920"/>
<keyword evidence="6" id="KW-1278">Translocase</keyword>
<dbReference type="SMART" id="SM00382">
    <property type="entry name" value="AAA"/>
    <property type="match status" value="2"/>
</dbReference>
<evidence type="ECO:0000256" key="5">
    <source>
        <dbReference type="ARBA" id="ARBA00022840"/>
    </source>
</evidence>
<dbReference type="InterPro" id="IPR003593">
    <property type="entry name" value="AAA+_ATPase"/>
</dbReference>
<protein>
    <submittedName>
        <fullName evidence="9">ABC transporter ATP-binding protein</fullName>
    </submittedName>
</protein>
<dbReference type="PROSITE" id="PS50893">
    <property type="entry name" value="ABC_TRANSPORTER_2"/>
    <property type="match status" value="1"/>
</dbReference>
<feature type="domain" description="ABC transporter" evidence="8">
    <location>
        <begin position="4"/>
        <end position="203"/>
    </location>
</feature>
<dbReference type="Proteomes" id="UP000247586">
    <property type="component" value="Chromosome"/>
</dbReference>
<dbReference type="Gene3D" id="3.40.50.300">
    <property type="entry name" value="P-loop containing nucleotide triphosphate hydrolases"/>
    <property type="match status" value="3"/>
</dbReference>
<dbReference type="GO" id="GO:0043190">
    <property type="term" value="C:ATP-binding cassette (ABC) transporter complex"/>
    <property type="evidence" value="ECO:0007669"/>
    <property type="project" value="TreeGrafter"/>
</dbReference>
<reference evidence="9" key="1">
    <citation type="submission" date="2018-05" db="EMBL/GenBank/DDBJ databases">
        <title>Complete Genome Sequences of Extremely Thermoacidophilic, Metal-Mobilizing Type-Strain Members of the Archaeal Family Sulfolobaceae: Acidianus brierleyi DSM-1651T, Acidianus sulfidivorans DSM-18786T, Metallosphaera hakonensis DSM-7519T, and Metallosphaera prunae DSM-10039T.</title>
        <authorList>
            <person name="Counts J.A."/>
            <person name="Kelly R.M."/>
        </authorList>
    </citation>
    <scope>NUCLEOTIDE SEQUENCE [LARGE SCALE GENOMIC DNA]</scope>
    <source>
        <strain evidence="9">HO1-1</strain>
    </source>
</reference>
<evidence type="ECO:0000313" key="10">
    <source>
        <dbReference type="Proteomes" id="UP000247586"/>
    </source>
</evidence>
<evidence type="ECO:0000256" key="7">
    <source>
        <dbReference type="ARBA" id="ARBA00023136"/>
    </source>
</evidence>
<proteinExistence type="predicted"/>
<dbReference type="Pfam" id="PF00005">
    <property type="entry name" value="ABC_tran"/>
    <property type="match status" value="2"/>
</dbReference>
<sequence length="370" mass="41214">MLVITHPNLSGKVELAEDEIVALLGKNGSGKTTLINSIMCDQGKIILDQRDFCSNRDYSVLSAVFQEPRSQILANTLEDELRIMSLYHQVNFEIGRKLMGKYFTHNFFKLSDGFKKRFVISSILSNSPRYVLLDEPLSNLDEAGIKLVTEIIPQGSLVAEHRTGHIMNLANKIYLISEGVVREIDRDKLSDPDFLRKNGLRGFKLESSGGNPGEEILDVNAGIRIKVREREVVCLVGPNGSGKTTTLKKLSGKIYAIFQNPDLQFFQETVEKEVKSPEAITTFGLDRIKDRNPFTLSTGEKMRTLIASAYASGHRVIGLDEPTTAMDGEGLLAFAKMVDMLREERRGLILATHDKDILPLCDKVISLGQT</sequence>
<dbReference type="GO" id="GO:0042626">
    <property type="term" value="F:ATPase-coupled transmembrane transporter activity"/>
    <property type="evidence" value="ECO:0007669"/>
    <property type="project" value="TreeGrafter"/>
</dbReference>
<keyword evidence="7" id="KW-0472">Membrane</keyword>
<dbReference type="InterPro" id="IPR003439">
    <property type="entry name" value="ABC_transporter-like_ATP-bd"/>
</dbReference>
<evidence type="ECO:0000256" key="3">
    <source>
        <dbReference type="ARBA" id="ARBA00022475"/>
    </source>
</evidence>
<dbReference type="RefSeq" id="WP_110369118.1">
    <property type="nucleotide sequence ID" value="NZ_CP029287.2"/>
</dbReference>
<dbReference type="EMBL" id="CP029287">
    <property type="protein sequence ID" value="AWR99320.1"/>
    <property type="molecule type" value="Genomic_DNA"/>
</dbReference>
<evidence type="ECO:0000256" key="1">
    <source>
        <dbReference type="ARBA" id="ARBA00004202"/>
    </source>
</evidence>
<dbReference type="GO" id="GO:0005524">
    <property type="term" value="F:ATP binding"/>
    <property type="evidence" value="ECO:0007669"/>
    <property type="project" value="UniProtKB-KW"/>
</dbReference>
<name>A0A2U9ITD6_9CREN</name>
<organism evidence="9 10">
    <name type="scientific">Metallosphaera hakonensis JCM 8857 = DSM 7519</name>
    <dbReference type="NCBI Taxonomy" id="1293036"/>
    <lineage>
        <taxon>Archaea</taxon>
        <taxon>Thermoproteota</taxon>
        <taxon>Thermoprotei</taxon>
        <taxon>Sulfolobales</taxon>
        <taxon>Sulfolobaceae</taxon>
        <taxon>Metallosphaera</taxon>
    </lineage>
</organism>
<keyword evidence="5 9" id="KW-0067">ATP-binding</keyword>
<dbReference type="STRING" id="1293036.GCA_001315825_00934"/>
<evidence type="ECO:0000256" key="2">
    <source>
        <dbReference type="ARBA" id="ARBA00022448"/>
    </source>
</evidence>
<accession>A0A2U9ITD6</accession>
<dbReference type="PANTHER" id="PTHR43553">
    <property type="entry name" value="HEAVY METAL TRANSPORTER"/>
    <property type="match status" value="1"/>
</dbReference>
<keyword evidence="2" id="KW-0813">Transport</keyword>
<dbReference type="GeneID" id="36834860"/>
<dbReference type="AlphaFoldDB" id="A0A2U9ITD6"/>
<comment type="subcellular location">
    <subcellularLocation>
        <location evidence="1">Cell membrane</location>
        <topology evidence="1">Peripheral membrane protein</topology>
    </subcellularLocation>
</comment>
<dbReference type="PANTHER" id="PTHR43553:SF27">
    <property type="entry name" value="ENERGY-COUPLING FACTOR TRANSPORTER ATP-BINDING PROTEIN ECFA2"/>
    <property type="match status" value="1"/>
</dbReference>
<evidence type="ECO:0000256" key="4">
    <source>
        <dbReference type="ARBA" id="ARBA00022741"/>
    </source>
</evidence>
<dbReference type="SUPFAM" id="SSF52540">
    <property type="entry name" value="P-loop containing nucleoside triphosphate hydrolases"/>
    <property type="match status" value="2"/>
</dbReference>
<evidence type="ECO:0000256" key="6">
    <source>
        <dbReference type="ARBA" id="ARBA00022967"/>
    </source>
</evidence>
<dbReference type="InterPro" id="IPR050095">
    <property type="entry name" value="ECF_ABC_transporter_ATP-bd"/>
</dbReference>
<evidence type="ECO:0000259" key="8">
    <source>
        <dbReference type="PROSITE" id="PS50893"/>
    </source>
</evidence>
<dbReference type="InterPro" id="IPR027417">
    <property type="entry name" value="P-loop_NTPase"/>
</dbReference>
<keyword evidence="3" id="KW-1003">Cell membrane</keyword>
<keyword evidence="4" id="KW-0547">Nucleotide-binding</keyword>
<keyword evidence="10" id="KW-1185">Reference proteome</keyword>
<gene>
    <name evidence="9" type="ORF">DFR87_05920</name>
</gene>